<evidence type="ECO:0000313" key="4">
    <source>
        <dbReference type="EMBL" id="PKK90444.1"/>
    </source>
</evidence>
<feature type="transmembrane region" description="Helical" evidence="3">
    <location>
        <begin position="22"/>
        <end position="45"/>
    </location>
</feature>
<dbReference type="EMBL" id="PGXC01000005">
    <property type="protein sequence ID" value="PKK90444.1"/>
    <property type="molecule type" value="Genomic_DNA"/>
</dbReference>
<feature type="coiled-coil region" evidence="1">
    <location>
        <begin position="123"/>
        <end position="150"/>
    </location>
</feature>
<keyword evidence="3" id="KW-0812">Transmembrane</keyword>
<name>A0A2N1PQ38_9BACT</name>
<keyword evidence="3" id="KW-0472">Membrane</keyword>
<keyword evidence="1" id="KW-0175">Coiled coil</keyword>
<feature type="region of interest" description="Disordered" evidence="2">
    <location>
        <begin position="150"/>
        <end position="332"/>
    </location>
</feature>
<comment type="caution">
    <text evidence="4">The sequence shown here is derived from an EMBL/GenBank/DDBJ whole genome shotgun (WGS) entry which is preliminary data.</text>
</comment>
<evidence type="ECO:0000256" key="1">
    <source>
        <dbReference type="SAM" id="Coils"/>
    </source>
</evidence>
<evidence type="ECO:0000313" key="5">
    <source>
        <dbReference type="Proteomes" id="UP000233256"/>
    </source>
</evidence>
<feature type="transmembrane region" description="Helical" evidence="3">
    <location>
        <begin position="57"/>
        <end position="86"/>
    </location>
</feature>
<protein>
    <submittedName>
        <fullName evidence="4">Uncharacterized protein</fullName>
    </submittedName>
</protein>
<feature type="compositionally biased region" description="Polar residues" evidence="2">
    <location>
        <begin position="201"/>
        <end position="215"/>
    </location>
</feature>
<proteinExistence type="predicted"/>
<evidence type="ECO:0000256" key="3">
    <source>
        <dbReference type="SAM" id="Phobius"/>
    </source>
</evidence>
<feature type="compositionally biased region" description="Basic and acidic residues" evidence="2">
    <location>
        <begin position="251"/>
        <end position="261"/>
    </location>
</feature>
<sequence>MSWGATVSQAKSGKDSFDRRDFLLNVGLLMAAISFLTAFVGLKIGGIRIAYKYYQYVYLYVILLSSLRYGMIAGMTTSLALGFLTITASEVLPQFREMQDIPTSPNVQLVLYVFFAYLAAYSMERDKLEQEELHREIELLRNENQSLSLSVGSDDMSLPEVYNGTPKTRPSRTGGRTTTRKATDNSGGRAGRKIELDRDSSNAVVSENSVQADTESTVEEKPRVIRMRSRLMSPKGDESPVEDGLSGDSRSLADSENHTSETTETAETANGVDEANAARIGNSSGGVRPGRSVKPTRPRVEKDAETATSPGVSTRRDASSAVDDGFFSDDDF</sequence>
<dbReference type="AlphaFoldDB" id="A0A2N1PQ38"/>
<gene>
    <name evidence="4" type="ORF">CVV64_08750</name>
</gene>
<dbReference type="Proteomes" id="UP000233256">
    <property type="component" value="Unassembled WGS sequence"/>
</dbReference>
<evidence type="ECO:0000256" key="2">
    <source>
        <dbReference type="SAM" id="MobiDB-lite"/>
    </source>
</evidence>
<reference evidence="4 5" key="1">
    <citation type="journal article" date="2017" name="ISME J.">
        <title>Potential for microbial H2 and metal transformations associated with novel bacteria and archaea in deep terrestrial subsurface sediments.</title>
        <authorList>
            <person name="Hernsdorf A.W."/>
            <person name="Amano Y."/>
            <person name="Miyakawa K."/>
            <person name="Ise K."/>
            <person name="Suzuki Y."/>
            <person name="Anantharaman K."/>
            <person name="Probst A."/>
            <person name="Burstein D."/>
            <person name="Thomas B.C."/>
            <person name="Banfield J.F."/>
        </authorList>
    </citation>
    <scope>NUCLEOTIDE SEQUENCE [LARGE SCALE GENOMIC DNA]</scope>
    <source>
        <strain evidence="4">HGW-Wallbacteria-1</strain>
    </source>
</reference>
<organism evidence="4 5">
    <name type="scientific">Candidatus Wallbacteria bacterium HGW-Wallbacteria-1</name>
    <dbReference type="NCBI Taxonomy" id="2013854"/>
    <lineage>
        <taxon>Bacteria</taxon>
        <taxon>Candidatus Walliibacteriota</taxon>
    </lineage>
</organism>
<feature type="compositionally biased region" description="Low complexity" evidence="2">
    <location>
        <begin position="164"/>
        <end position="177"/>
    </location>
</feature>
<accession>A0A2N1PQ38</accession>
<keyword evidence="3" id="KW-1133">Transmembrane helix</keyword>